<dbReference type="Pfam" id="PF01195">
    <property type="entry name" value="Pept_tRNA_hydro"/>
    <property type="match status" value="1"/>
</dbReference>
<comment type="caution">
    <text evidence="10">The sequence shown here is derived from an EMBL/GenBank/DDBJ whole genome shotgun (WGS) entry which is preliminary data.</text>
</comment>
<dbReference type="PANTHER" id="PTHR17224:SF1">
    <property type="entry name" value="PEPTIDYL-TRNA HYDROLASE"/>
    <property type="match status" value="1"/>
</dbReference>
<evidence type="ECO:0000256" key="9">
    <source>
        <dbReference type="RuleBase" id="RU004320"/>
    </source>
</evidence>
<dbReference type="InterPro" id="IPR018171">
    <property type="entry name" value="Pept_tRNA_hydro_CS"/>
</dbReference>
<dbReference type="GO" id="GO:0005737">
    <property type="term" value="C:cytoplasm"/>
    <property type="evidence" value="ECO:0007669"/>
    <property type="project" value="UniProtKB-SubCell"/>
</dbReference>
<evidence type="ECO:0000256" key="5">
    <source>
        <dbReference type="ARBA" id="ARBA00038063"/>
    </source>
</evidence>
<comment type="similarity">
    <text evidence="5 7 9">Belongs to the PTH family.</text>
</comment>
<feature type="binding site" evidence="7">
    <location>
        <position position="66"/>
    </location>
    <ligand>
        <name>tRNA</name>
        <dbReference type="ChEBI" id="CHEBI:17843"/>
    </ligand>
</feature>
<dbReference type="FunFam" id="3.40.50.1470:FF:000001">
    <property type="entry name" value="Peptidyl-tRNA hydrolase"/>
    <property type="match status" value="1"/>
</dbReference>
<feature type="binding site" evidence="7">
    <location>
        <position position="112"/>
    </location>
    <ligand>
        <name>tRNA</name>
        <dbReference type="ChEBI" id="CHEBI:17843"/>
    </ligand>
</feature>
<gene>
    <name evidence="7" type="primary">pth</name>
    <name evidence="10" type="ORF">IAD20_02815</name>
</gene>
<dbReference type="EMBL" id="DVNC01000021">
    <property type="protein sequence ID" value="HIU52994.1"/>
    <property type="molecule type" value="Genomic_DNA"/>
</dbReference>
<comment type="catalytic activity">
    <reaction evidence="7 8">
        <text>an N-acyl-L-alpha-aminoacyl-tRNA + H2O = an N-acyl-L-amino acid + a tRNA + H(+)</text>
        <dbReference type="Rhea" id="RHEA:54448"/>
        <dbReference type="Rhea" id="RHEA-COMP:10123"/>
        <dbReference type="Rhea" id="RHEA-COMP:13883"/>
        <dbReference type="ChEBI" id="CHEBI:15377"/>
        <dbReference type="ChEBI" id="CHEBI:15378"/>
        <dbReference type="ChEBI" id="CHEBI:59874"/>
        <dbReference type="ChEBI" id="CHEBI:78442"/>
        <dbReference type="ChEBI" id="CHEBI:138191"/>
        <dbReference type="EC" id="3.1.1.29"/>
    </reaction>
</comment>
<keyword evidence="7" id="KW-0963">Cytoplasm</keyword>
<reference evidence="10" key="2">
    <citation type="journal article" date="2021" name="PeerJ">
        <title>Extensive microbial diversity within the chicken gut microbiome revealed by metagenomics and culture.</title>
        <authorList>
            <person name="Gilroy R."/>
            <person name="Ravi A."/>
            <person name="Getino M."/>
            <person name="Pursley I."/>
            <person name="Horton D.L."/>
            <person name="Alikhan N.F."/>
            <person name="Baker D."/>
            <person name="Gharbi K."/>
            <person name="Hall N."/>
            <person name="Watson M."/>
            <person name="Adriaenssens E.M."/>
            <person name="Foster-Nyarko E."/>
            <person name="Jarju S."/>
            <person name="Secka A."/>
            <person name="Antonio M."/>
            <person name="Oren A."/>
            <person name="Chaudhuri R.R."/>
            <person name="La Ragione R."/>
            <person name="Hildebrand F."/>
            <person name="Pallen M.J."/>
        </authorList>
    </citation>
    <scope>NUCLEOTIDE SEQUENCE</scope>
    <source>
        <strain evidence="10">ChiW3-316</strain>
    </source>
</reference>
<evidence type="ECO:0000313" key="11">
    <source>
        <dbReference type="Proteomes" id="UP000824107"/>
    </source>
</evidence>
<comment type="function">
    <text evidence="7">Catalyzes the release of premature peptidyl moieties from peptidyl-tRNA molecules trapped in stalled 50S ribosomal subunits, and thus maintains levels of free tRNAs and 50S ribosomes.</text>
</comment>
<accession>A0A9D1M3H4</accession>
<dbReference type="PROSITE" id="PS01196">
    <property type="entry name" value="PEPT_TRNA_HYDROL_2"/>
    <property type="match status" value="1"/>
</dbReference>
<protein>
    <recommendedName>
        <fullName evidence="6 7">Peptidyl-tRNA hydrolase</fullName>
        <shortName evidence="7">Pth</shortName>
        <ecNumber evidence="1 7">3.1.1.29</ecNumber>
    </recommendedName>
</protein>
<dbReference type="Gene3D" id="3.40.50.1470">
    <property type="entry name" value="Peptidyl-tRNA hydrolase"/>
    <property type="match status" value="1"/>
</dbReference>
<name>A0A9D1M3H4_9PROT</name>
<dbReference type="HAMAP" id="MF_00083">
    <property type="entry name" value="Pept_tRNA_hydro_bact"/>
    <property type="match status" value="1"/>
</dbReference>
<evidence type="ECO:0000256" key="8">
    <source>
        <dbReference type="RuleBase" id="RU000673"/>
    </source>
</evidence>
<dbReference type="Proteomes" id="UP000824107">
    <property type="component" value="Unassembled WGS sequence"/>
</dbReference>
<organism evidence="10 11">
    <name type="scientific">Candidatus Scatocola faecipullorum</name>
    <dbReference type="NCBI Taxonomy" id="2840917"/>
    <lineage>
        <taxon>Bacteria</taxon>
        <taxon>Pseudomonadati</taxon>
        <taxon>Pseudomonadota</taxon>
        <taxon>Alphaproteobacteria</taxon>
        <taxon>Rhodospirillales</taxon>
        <taxon>Rhodospirillaceae</taxon>
        <taxon>Rhodospirillaceae incertae sedis</taxon>
        <taxon>Candidatus Scatocola</taxon>
    </lineage>
</organism>
<dbReference type="AlphaFoldDB" id="A0A9D1M3H4"/>
<evidence type="ECO:0000256" key="1">
    <source>
        <dbReference type="ARBA" id="ARBA00013260"/>
    </source>
</evidence>
<proteinExistence type="inferred from homology"/>
<evidence type="ECO:0000256" key="6">
    <source>
        <dbReference type="ARBA" id="ARBA00050038"/>
    </source>
</evidence>
<evidence type="ECO:0000313" key="10">
    <source>
        <dbReference type="EMBL" id="HIU52994.1"/>
    </source>
</evidence>
<feature type="binding site" evidence="7">
    <location>
        <position position="14"/>
    </location>
    <ligand>
        <name>tRNA</name>
        <dbReference type="ChEBI" id="CHEBI:17843"/>
    </ligand>
</feature>
<evidence type="ECO:0000256" key="7">
    <source>
        <dbReference type="HAMAP-Rule" id="MF_00083"/>
    </source>
</evidence>
<reference evidence="10" key="1">
    <citation type="submission" date="2020-10" db="EMBL/GenBank/DDBJ databases">
        <authorList>
            <person name="Gilroy R."/>
        </authorList>
    </citation>
    <scope>NUCLEOTIDE SEQUENCE</scope>
    <source>
        <strain evidence="10">ChiW3-316</strain>
    </source>
</reference>
<dbReference type="GO" id="GO:0072344">
    <property type="term" value="P:rescue of stalled ribosome"/>
    <property type="evidence" value="ECO:0007669"/>
    <property type="project" value="UniProtKB-UniRule"/>
</dbReference>
<dbReference type="GO" id="GO:0004045">
    <property type="term" value="F:peptidyl-tRNA hydrolase activity"/>
    <property type="evidence" value="ECO:0007669"/>
    <property type="project" value="UniProtKB-UniRule"/>
</dbReference>
<keyword evidence="2 7" id="KW-0820">tRNA-binding</keyword>
<dbReference type="SUPFAM" id="SSF53178">
    <property type="entry name" value="Peptidyl-tRNA hydrolase-like"/>
    <property type="match status" value="1"/>
</dbReference>
<comment type="subunit">
    <text evidence="7">Monomer.</text>
</comment>
<dbReference type="GO" id="GO:0006515">
    <property type="term" value="P:protein quality control for misfolded or incompletely synthesized proteins"/>
    <property type="evidence" value="ECO:0007669"/>
    <property type="project" value="UniProtKB-UniRule"/>
</dbReference>
<evidence type="ECO:0000256" key="3">
    <source>
        <dbReference type="ARBA" id="ARBA00022801"/>
    </source>
</evidence>
<dbReference type="CDD" id="cd00462">
    <property type="entry name" value="PTH"/>
    <property type="match status" value="1"/>
</dbReference>
<dbReference type="GO" id="GO:0000049">
    <property type="term" value="F:tRNA binding"/>
    <property type="evidence" value="ECO:0007669"/>
    <property type="project" value="UniProtKB-UniRule"/>
</dbReference>
<feature type="site" description="Discriminates between blocked and unblocked aminoacyl-tRNA" evidence="7">
    <location>
        <position position="9"/>
    </location>
</feature>
<evidence type="ECO:0000256" key="4">
    <source>
        <dbReference type="ARBA" id="ARBA00022884"/>
    </source>
</evidence>
<sequence length="195" mass="20817">MFLIVGLGNPGAEYAKTRHNVGFMVADAIHDKYGFAPYKAKFDGLISEGKIDGEKVYLLKPQTYMNLSGNSVVKAAAFYKILPQNIVVIHDDMDLKITQIKAKLGGGAGGHNGLKSIDAAIGPNYNRVRLGIGHPDNGLPPSAVVNHVLAGFSKADQAVLEHNILLVTENIGLLLKDGVAAFSNRIGNLNKSTLK</sequence>
<dbReference type="InterPro" id="IPR036416">
    <property type="entry name" value="Pept_tRNA_hydro_sf"/>
</dbReference>
<feature type="site" description="Stabilizes the basic form of H active site to accept a proton" evidence="7">
    <location>
        <position position="91"/>
    </location>
</feature>
<dbReference type="EC" id="3.1.1.29" evidence="1 7"/>
<feature type="active site" description="Proton acceptor" evidence="7">
    <location>
        <position position="19"/>
    </location>
</feature>
<keyword evidence="3 7" id="KW-0378">Hydrolase</keyword>
<dbReference type="PANTHER" id="PTHR17224">
    <property type="entry name" value="PEPTIDYL-TRNA HYDROLASE"/>
    <property type="match status" value="1"/>
</dbReference>
<dbReference type="NCBIfam" id="TIGR00447">
    <property type="entry name" value="pth"/>
    <property type="match status" value="1"/>
</dbReference>
<keyword evidence="4 7" id="KW-0694">RNA-binding</keyword>
<dbReference type="PROSITE" id="PS01195">
    <property type="entry name" value="PEPT_TRNA_HYDROL_1"/>
    <property type="match status" value="1"/>
</dbReference>
<dbReference type="InterPro" id="IPR001328">
    <property type="entry name" value="Pept_tRNA_hydro"/>
</dbReference>
<comment type="function">
    <text evidence="7">Hydrolyzes ribosome-free peptidyl-tRNAs (with 1 or more amino acids incorporated), which drop off the ribosome during protein synthesis, or as a result of ribosome stalling.</text>
</comment>
<evidence type="ECO:0000256" key="2">
    <source>
        <dbReference type="ARBA" id="ARBA00022555"/>
    </source>
</evidence>
<feature type="binding site" evidence="7">
    <location>
        <position position="64"/>
    </location>
    <ligand>
        <name>tRNA</name>
        <dbReference type="ChEBI" id="CHEBI:17843"/>
    </ligand>
</feature>
<comment type="subcellular location">
    <subcellularLocation>
        <location evidence="7">Cytoplasm</location>
    </subcellularLocation>
</comment>